<proteinExistence type="predicted"/>
<gene>
    <name evidence="2" type="ORF">LY89DRAFT_375673</name>
</gene>
<evidence type="ECO:0000313" key="3">
    <source>
        <dbReference type="Proteomes" id="UP000070700"/>
    </source>
</evidence>
<dbReference type="KEGG" id="psco:LY89DRAFT_375673"/>
<keyword evidence="3" id="KW-1185">Reference proteome</keyword>
<protein>
    <submittedName>
        <fullName evidence="2">Uncharacterized protein</fullName>
    </submittedName>
</protein>
<dbReference type="InParanoid" id="A0A132B3Q4"/>
<dbReference type="RefSeq" id="XP_018061393.1">
    <property type="nucleotide sequence ID" value="XM_018207088.1"/>
</dbReference>
<name>A0A132B3Q4_MOLSC</name>
<feature type="transmembrane region" description="Helical" evidence="1">
    <location>
        <begin position="20"/>
        <end position="40"/>
    </location>
</feature>
<sequence>MSLHFDMSGRPFRRPLRHNFLIFHPPLVGSCIVVHLTSVGGRAGIRSQKRVCEHSPHCATLKLTPDISSGSYASSSPMRRGGLAACSVSEVDMSAGEYDSSQRESNH</sequence>
<dbReference type="EMBL" id="KQ947442">
    <property type="protein sequence ID" value="KUJ07038.1"/>
    <property type="molecule type" value="Genomic_DNA"/>
</dbReference>
<dbReference type="GeneID" id="28816814"/>
<evidence type="ECO:0000313" key="2">
    <source>
        <dbReference type="EMBL" id="KUJ07038.1"/>
    </source>
</evidence>
<dbReference type="AlphaFoldDB" id="A0A132B3Q4"/>
<dbReference type="Proteomes" id="UP000070700">
    <property type="component" value="Unassembled WGS sequence"/>
</dbReference>
<accession>A0A132B3Q4</accession>
<keyword evidence="1" id="KW-0472">Membrane</keyword>
<evidence type="ECO:0000256" key="1">
    <source>
        <dbReference type="SAM" id="Phobius"/>
    </source>
</evidence>
<keyword evidence="1" id="KW-1133">Transmembrane helix</keyword>
<organism evidence="2 3">
    <name type="scientific">Mollisia scopiformis</name>
    <name type="common">Conifer needle endophyte fungus</name>
    <name type="synonym">Phialocephala scopiformis</name>
    <dbReference type="NCBI Taxonomy" id="149040"/>
    <lineage>
        <taxon>Eukaryota</taxon>
        <taxon>Fungi</taxon>
        <taxon>Dikarya</taxon>
        <taxon>Ascomycota</taxon>
        <taxon>Pezizomycotina</taxon>
        <taxon>Leotiomycetes</taxon>
        <taxon>Helotiales</taxon>
        <taxon>Mollisiaceae</taxon>
        <taxon>Mollisia</taxon>
    </lineage>
</organism>
<keyword evidence="1" id="KW-0812">Transmembrane</keyword>
<reference evidence="2 3" key="1">
    <citation type="submission" date="2015-10" db="EMBL/GenBank/DDBJ databases">
        <title>Full genome of DAOMC 229536 Phialocephala scopiformis, a fungal endophyte of spruce producing the potent anti-insectan compound rugulosin.</title>
        <authorList>
            <consortium name="DOE Joint Genome Institute"/>
            <person name="Walker A.K."/>
            <person name="Frasz S.L."/>
            <person name="Seifert K.A."/>
            <person name="Miller J.D."/>
            <person name="Mondo S.J."/>
            <person name="Labutti K."/>
            <person name="Lipzen A."/>
            <person name="Dockter R."/>
            <person name="Kennedy M."/>
            <person name="Grigoriev I.V."/>
            <person name="Spatafora J.W."/>
        </authorList>
    </citation>
    <scope>NUCLEOTIDE SEQUENCE [LARGE SCALE GENOMIC DNA]</scope>
    <source>
        <strain evidence="2 3">CBS 120377</strain>
    </source>
</reference>